<evidence type="ECO:0008006" key="8">
    <source>
        <dbReference type="Google" id="ProtNLM"/>
    </source>
</evidence>
<dbReference type="SUPFAM" id="SSF53955">
    <property type="entry name" value="Lysozyme-like"/>
    <property type="match status" value="1"/>
</dbReference>
<dbReference type="PANTHER" id="PTHR37423">
    <property type="entry name" value="SOLUBLE LYTIC MUREIN TRANSGLYCOSYLASE-RELATED"/>
    <property type="match status" value="1"/>
</dbReference>
<dbReference type="OrthoDB" id="9815002at2"/>
<dbReference type="GO" id="GO:0008933">
    <property type="term" value="F:peptidoglycan lytic transglycosylase activity"/>
    <property type="evidence" value="ECO:0007669"/>
    <property type="project" value="InterPro"/>
</dbReference>
<dbReference type="RefSeq" id="WP_081756193.1">
    <property type="nucleotide sequence ID" value="NZ_CBTK010000077.1"/>
</dbReference>
<name>A0A7U7J2R0_9GAMM</name>
<evidence type="ECO:0000313" key="6">
    <source>
        <dbReference type="EMBL" id="CDH44427.1"/>
    </source>
</evidence>
<dbReference type="GO" id="GO:0016020">
    <property type="term" value="C:membrane"/>
    <property type="evidence" value="ECO:0007669"/>
    <property type="project" value="InterPro"/>
</dbReference>
<evidence type="ECO:0000259" key="5">
    <source>
        <dbReference type="Pfam" id="PF13511"/>
    </source>
</evidence>
<feature type="compositionally biased region" description="Polar residues" evidence="2">
    <location>
        <begin position="306"/>
        <end position="315"/>
    </location>
</feature>
<evidence type="ECO:0000256" key="1">
    <source>
        <dbReference type="ARBA" id="ARBA00007734"/>
    </source>
</evidence>
<comment type="similarity">
    <text evidence="1">Belongs to the transglycosylase Slt family.</text>
</comment>
<keyword evidence="7" id="KW-1185">Reference proteome</keyword>
<comment type="caution">
    <text evidence="6">The sequence shown here is derived from an EMBL/GenBank/DDBJ whole genome shotgun (WGS) entry which is preliminary data.</text>
</comment>
<feature type="domain" description="Transglycosylase SLT" evidence="4">
    <location>
        <begin position="110"/>
        <end position="207"/>
    </location>
</feature>
<proteinExistence type="inferred from homology"/>
<feature type="region of interest" description="Disordered" evidence="2">
    <location>
        <begin position="280"/>
        <end position="344"/>
    </location>
</feature>
<dbReference type="PROSITE" id="PS00922">
    <property type="entry name" value="TRANSGLYCOSYLASE"/>
    <property type="match status" value="1"/>
</dbReference>
<dbReference type="InterPro" id="IPR025392">
    <property type="entry name" value="DUF4124"/>
</dbReference>
<evidence type="ECO:0000256" key="3">
    <source>
        <dbReference type="SAM" id="SignalP"/>
    </source>
</evidence>
<dbReference type="InterPro" id="IPR008258">
    <property type="entry name" value="Transglycosylase_SLT_dom_1"/>
</dbReference>
<dbReference type="GO" id="GO:0000270">
    <property type="term" value="P:peptidoglycan metabolic process"/>
    <property type="evidence" value="ECO:0007669"/>
    <property type="project" value="InterPro"/>
</dbReference>
<dbReference type="Gene3D" id="1.10.530.10">
    <property type="match status" value="1"/>
</dbReference>
<dbReference type="Pfam" id="PF13511">
    <property type="entry name" value="DUF4124"/>
    <property type="match status" value="1"/>
</dbReference>
<accession>A0A7U7J2R0</accession>
<keyword evidence="3" id="KW-0732">Signal</keyword>
<evidence type="ECO:0000313" key="7">
    <source>
        <dbReference type="Proteomes" id="UP000019184"/>
    </source>
</evidence>
<dbReference type="Pfam" id="PF01464">
    <property type="entry name" value="SLT"/>
    <property type="match status" value="1"/>
</dbReference>
<dbReference type="InterPro" id="IPR000189">
    <property type="entry name" value="Transglyc_AS"/>
</dbReference>
<organism evidence="6 7">
    <name type="scientific">Candidatus Contendobacter odensis Run_B_J11</name>
    <dbReference type="NCBI Taxonomy" id="1400861"/>
    <lineage>
        <taxon>Bacteria</taxon>
        <taxon>Pseudomonadati</taxon>
        <taxon>Pseudomonadota</taxon>
        <taxon>Gammaproteobacteria</taxon>
        <taxon>Candidatus Competibacteraceae</taxon>
        <taxon>Candidatus Contendibacter</taxon>
    </lineage>
</organism>
<dbReference type="EMBL" id="CBTK010000077">
    <property type="protein sequence ID" value="CDH44427.1"/>
    <property type="molecule type" value="Genomic_DNA"/>
</dbReference>
<evidence type="ECO:0000259" key="4">
    <source>
        <dbReference type="Pfam" id="PF01464"/>
    </source>
</evidence>
<gene>
    <name evidence="6" type="ORF">BN874_1680003</name>
</gene>
<feature type="compositionally biased region" description="Polar residues" evidence="2">
    <location>
        <begin position="280"/>
        <end position="297"/>
    </location>
</feature>
<reference evidence="6 7" key="1">
    <citation type="journal article" date="2014" name="ISME J.">
        <title>Candidatus Competibacter-lineage genomes retrieved from metagenomes reveal functional metabolic diversity.</title>
        <authorList>
            <person name="McIlroy S.J."/>
            <person name="Albertsen M."/>
            <person name="Andresen E.K."/>
            <person name="Saunders A.M."/>
            <person name="Kristiansen R."/>
            <person name="Stokholm-Bjerregaard M."/>
            <person name="Nielsen K.L."/>
            <person name="Nielsen P.H."/>
        </authorList>
    </citation>
    <scope>NUCLEOTIDE SEQUENCE [LARGE SCALE GENOMIC DNA]</scope>
    <source>
        <strain evidence="6 7">Run_B_J11</strain>
    </source>
</reference>
<dbReference type="InterPro" id="IPR023346">
    <property type="entry name" value="Lysozyme-like_dom_sf"/>
</dbReference>
<dbReference type="PANTHER" id="PTHR37423:SF2">
    <property type="entry name" value="MEMBRANE-BOUND LYTIC MUREIN TRANSGLYCOSYLASE C"/>
    <property type="match status" value="1"/>
</dbReference>
<dbReference type="Proteomes" id="UP000019184">
    <property type="component" value="Unassembled WGS sequence"/>
</dbReference>
<protein>
    <recommendedName>
        <fullName evidence="8">Lytic transglycosylase</fullName>
    </recommendedName>
</protein>
<dbReference type="CDD" id="cd00254">
    <property type="entry name" value="LT-like"/>
    <property type="match status" value="1"/>
</dbReference>
<feature type="signal peptide" evidence="3">
    <location>
        <begin position="1"/>
        <end position="23"/>
    </location>
</feature>
<evidence type="ECO:0000256" key="2">
    <source>
        <dbReference type="SAM" id="MobiDB-lite"/>
    </source>
</evidence>
<feature type="chain" id="PRO_5031109499" description="Lytic transglycosylase" evidence="3">
    <location>
        <begin position="24"/>
        <end position="344"/>
    </location>
</feature>
<feature type="domain" description="DUF4124" evidence="5">
    <location>
        <begin position="12"/>
        <end position="44"/>
    </location>
</feature>
<dbReference type="AlphaFoldDB" id="A0A7U7J2R0"/>
<sequence length="344" mass="36992">MKRRLLAGLIPAALALLSGPVQADIYAFVDGNGVRHLSNVPNDPRYKLVMRTPAYRKESAQSASSFAPSNLYAPGGASMTPRNYYTQPTGRTRLSRINEGNRQRFTADINRIAAQYRLEPAFMHAVISAESAYNPWAVSPKGAMGLMQLMPGTAERFGVGNPYDPIANMHGGARYLRWLLDRFNDPRLAAAGYNAGEGAVQKYGNQVPPYQETQTYVVKVLNYYQQYRQGGLYNTAYNTSAGSSPLALNRSSDAGGNYAGNFYSRGPGVVVITPRTGNRPASLTNLSAQSASTTQPRTYLPPNGNRVISGSSSAGMSRPAVTVNPPARSVTPAAASPLFAGNDK</sequence>